<evidence type="ECO:0000256" key="1">
    <source>
        <dbReference type="SAM" id="Phobius"/>
    </source>
</evidence>
<dbReference type="Bgee" id="ENSCATG00000015528">
    <property type="expression patterns" value="Expressed in heart and 12 other cell types or tissues"/>
</dbReference>
<feature type="transmembrane region" description="Helical" evidence="1">
    <location>
        <begin position="20"/>
        <end position="45"/>
    </location>
</feature>
<dbReference type="Ensembl" id="ENSCATT00000017676.1">
    <property type="protein sequence ID" value="ENSCATP00000004402.1"/>
    <property type="gene ID" value="ENSCATG00000015528.1"/>
</dbReference>
<name>A0A2K5KUP4_CERAT</name>
<keyword evidence="1" id="KW-1133">Transmembrane helix</keyword>
<sequence>MCYVLARCSTVGHQLFHEIVCFGICVVSLVSSVSLCVILYVLLLVAHSVGRWISGLERLSGPLSLRFSLCVFVNVTPVGLSPPWGCLFFPSHFPSHFI</sequence>
<organism evidence="2 3">
    <name type="scientific">Cercocebus atys</name>
    <name type="common">Sooty mangabey</name>
    <name type="synonym">Cercocebus torquatus atys</name>
    <dbReference type="NCBI Taxonomy" id="9531"/>
    <lineage>
        <taxon>Eukaryota</taxon>
        <taxon>Metazoa</taxon>
        <taxon>Chordata</taxon>
        <taxon>Craniata</taxon>
        <taxon>Vertebrata</taxon>
        <taxon>Euteleostomi</taxon>
        <taxon>Mammalia</taxon>
        <taxon>Eutheria</taxon>
        <taxon>Euarchontoglires</taxon>
        <taxon>Primates</taxon>
        <taxon>Haplorrhini</taxon>
        <taxon>Catarrhini</taxon>
        <taxon>Cercopithecidae</taxon>
        <taxon>Cercopithecinae</taxon>
        <taxon>Cercocebus</taxon>
    </lineage>
</organism>
<dbReference type="Proteomes" id="UP000233060">
    <property type="component" value="Unassembled WGS sequence"/>
</dbReference>
<keyword evidence="1" id="KW-0812">Transmembrane</keyword>
<proteinExistence type="predicted"/>
<evidence type="ECO:0000313" key="2">
    <source>
        <dbReference type="Ensembl" id="ENSCATP00000004402.1"/>
    </source>
</evidence>
<dbReference type="AlphaFoldDB" id="A0A2K5KUP4"/>
<accession>A0A2K5KUP4</accession>
<keyword evidence="1" id="KW-0472">Membrane</keyword>
<keyword evidence="3" id="KW-1185">Reference proteome</keyword>
<evidence type="ECO:0000313" key="3">
    <source>
        <dbReference type="Proteomes" id="UP000233060"/>
    </source>
</evidence>
<reference evidence="2" key="1">
    <citation type="submission" date="2025-08" db="UniProtKB">
        <authorList>
            <consortium name="Ensembl"/>
        </authorList>
    </citation>
    <scope>IDENTIFICATION</scope>
</reference>
<reference evidence="2" key="2">
    <citation type="submission" date="2025-09" db="UniProtKB">
        <authorList>
            <consortium name="Ensembl"/>
        </authorList>
    </citation>
    <scope>IDENTIFICATION</scope>
</reference>
<protein>
    <submittedName>
        <fullName evidence="2">Uncharacterized protein</fullName>
    </submittedName>
</protein>